<evidence type="ECO:0000256" key="1">
    <source>
        <dbReference type="SAM" id="MobiDB-lite"/>
    </source>
</evidence>
<dbReference type="AlphaFoldDB" id="A0AAE0L5N4"/>
<feature type="compositionally biased region" description="Polar residues" evidence="1">
    <location>
        <begin position="199"/>
        <end position="210"/>
    </location>
</feature>
<accession>A0AAE0L5N4</accession>
<feature type="region of interest" description="Disordered" evidence="1">
    <location>
        <begin position="147"/>
        <end position="168"/>
    </location>
</feature>
<comment type="caution">
    <text evidence="2">The sequence shown here is derived from an EMBL/GenBank/DDBJ whole genome shotgun (WGS) entry which is preliminary data.</text>
</comment>
<sequence length="305" mass="34040">MLSVLLRGAALNVYNSTARQHPYFDGRALLLRLHFEVEGVQRGDRGRFMEDMRPLRLNEREGPQPTLDKLRELGDERRVYYNDFTDKDLVETFLVVIEKSTNVSPYEAPLYQHVIEDLSTAAATPAFDTVVLRVRRIWQREGVSRLARFPSPTPPDSGGDGWTRRPASGGARAMALRAAYVQEAVGEWRTTGGPYRTWASRTSAGSQTAPTARDPPRQLRRDKIQRRFTSRPLDPVPAVDADPVTAPLDPDLLDISPAPGVDDASTDDDELFKPTLAMIVGEESDDEEWPAFATSPVWVPPTSRG</sequence>
<feature type="region of interest" description="Disordered" evidence="1">
    <location>
        <begin position="196"/>
        <end position="218"/>
    </location>
</feature>
<evidence type="ECO:0000313" key="2">
    <source>
        <dbReference type="EMBL" id="KAK3273033.1"/>
    </source>
</evidence>
<name>A0AAE0L5N4_9CHLO</name>
<reference evidence="2 3" key="1">
    <citation type="journal article" date="2015" name="Genome Biol. Evol.">
        <title>Comparative Genomics of a Bacterivorous Green Alga Reveals Evolutionary Causalities and Consequences of Phago-Mixotrophic Mode of Nutrition.</title>
        <authorList>
            <person name="Burns J.A."/>
            <person name="Paasch A."/>
            <person name="Narechania A."/>
            <person name="Kim E."/>
        </authorList>
    </citation>
    <scope>NUCLEOTIDE SEQUENCE [LARGE SCALE GENOMIC DNA]</scope>
    <source>
        <strain evidence="2 3">PLY_AMNH</strain>
    </source>
</reference>
<evidence type="ECO:0000313" key="3">
    <source>
        <dbReference type="Proteomes" id="UP001190700"/>
    </source>
</evidence>
<gene>
    <name evidence="2" type="ORF">CYMTET_18706</name>
</gene>
<feature type="region of interest" description="Disordered" evidence="1">
    <location>
        <begin position="282"/>
        <end position="305"/>
    </location>
</feature>
<organism evidence="2 3">
    <name type="scientific">Cymbomonas tetramitiformis</name>
    <dbReference type="NCBI Taxonomy" id="36881"/>
    <lineage>
        <taxon>Eukaryota</taxon>
        <taxon>Viridiplantae</taxon>
        <taxon>Chlorophyta</taxon>
        <taxon>Pyramimonadophyceae</taxon>
        <taxon>Pyramimonadales</taxon>
        <taxon>Pyramimonadaceae</taxon>
        <taxon>Cymbomonas</taxon>
    </lineage>
</organism>
<dbReference type="Proteomes" id="UP001190700">
    <property type="component" value="Unassembled WGS sequence"/>
</dbReference>
<keyword evidence="3" id="KW-1185">Reference proteome</keyword>
<dbReference type="EMBL" id="LGRX02008670">
    <property type="protein sequence ID" value="KAK3273033.1"/>
    <property type="molecule type" value="Genomic_DNA"/>
</dbReference>
<proteinExistence type="predicted"/>
<protein>
    <submittedName>
        <fullName evidence="2">Uncharacterized protein</fullName>
    </submittedName>
</protein>